<dbReference type="InterPro" id="IPR003477">
    <property type="entry name" value="PemK-like"/>
</dbReference>
<dbReference type="AlphaFoldDB" id="A0A6P0ETZ9"/>
<dbReference type="Proteomes" id="UP000468828">
    <property type="component" value="Unassembled WGS sequence"/>
</dbReference>
<evidence type="ECO:0000313" key="3">
    <source>
        <dbReference type="EMBL" id="NEN51505.1"/>
    </source>
</evidence>
<dbReference type="Proteomes" id="UP000471152">
    <property type="component" value="Unassembled WGS sequence"/>
</dbReference>
<dbReference type="GO" id="GO:0003677">
    <property type="term" value="F:DNA binding"/>
    <property type="evidence" value="ECO:0007669"/>
    <property type="project" value="InterPro"/>
</dbReference>
<organism evidence="2 4">
    <name type="scientific">Modestobacter muralis</name>
    <dbReference type="NCBI Taxonomy" id="1608614"/>
    <lineage>
        <taxon>Bacteria</taxon>
        <taxon>Bacillati</taxon>
        <taxon>Actinomycetota</taxon>
        <taxon>Actinomycetes</taxon>
        <taxon>Geodermatophilales</taxon>
        <taxon>Geodermatophilaceae</taxon>
        <taxon>Modestobacter</taxon>
    </lineage>
</organism>
<protein>
    <submittedName>
        <fullName evidence="2">Type II toxin-antitoxin system PemK/MazF family toxin</fullName>
    </submittedName>
</protein>
<reference evidence="2 4" key="1">
    <citation type="submission" date="2020-01" db="EMBL/GenBank/DDBJ databases">
        <title>the WGS Modestobacter muralis CPCC 204518.</title>
        <authorList>
            <person name="Jiang Z."/>
        </authorList>
    </citation>
    <scope>NUCLEOTIDE SEQUENCE [LARGE SCALE GENOMIC DNA]</scope>
    <source>
        <strain evidence="2 4">DSM 100205</strain>
    </source>
</reference>
<dbReference type="SUPFAM" id="SSF50118">
    <property type="entry name" value="Cell growth inhibitor/plasmid maintenance toxic component"/>
    <property type="match status" value="1"/>
</dbReference>
<comment type="caution">
    <text evidence="2">The sequence shown here is derived from an EMBL/GenBank/DDBJ whole genome shotgun (WGS) entry which is preliminary data.</text>
</comment>
<dbReference type="EMBL" id="JAAGWH010000028">
    <property type="protein sequence ID" value="NEK94617.1"/>
    <property type="molecule type" value="Genomic_DNA"/>
</dbReference>
<dbReference type="EMBL" id="JAAGWB010000030">
    <property type="protein sequence ID" value="NEN51505.1"/>
    <property type="molecule type" value="Genomic_DNA"/>
</dbReference>
<proteinExistence type="predicted"/>
<gene>
    <name evidence="3" type="ORF">G3R41_11265</name>
    <name evidence="2" type="ORF">GCU67_10610</name>
</gene>
<keyword evidence="4" id="KW-1185">Reference proteome</keyword>
<dbReference type="Pfam" id="PF02452">
    <property type="entry name" value="PemK_toxin"/>
    <property type="match status" value="1"/>
</dbReference>
<feature type="region of interest" description="Disordered" evidence="1">
    <location>
        <begin position="39"/>
        <end position="96"/>
    </location>
</feature>
<evidence type="ECO:0000313" key="2">
    <source>
        <dbReference type="EMBL" id="NEK94617.1"/>
    </source>
</evidence>
<sequence>MAARRRPRVGYTVTAVAGSNWRAQLGRLAVAVVREGVRTLSRGGGHSDGGRSDGGRSDGPAPSRAPLPAPGPIAARPGPVTDHAGPVRLEYAPADDGAPDPGEIVWAWVPFEENDGRGKDRPVLVIGRDGGALLGLMLSSQDHDRDAADEARHGRHWVDIGTGSWDRQGRPSEARVDRVLRIEPGDVRREGATLSRARFDEVAAEVRRHR</sequence>
<name>A0A6P0ETZ9_9ACTN</name>
<evidence type="ECO:0000313" key="5">
    <source>
        <dbReference type="Proteomes" id="UP000471152"/>
    </source>
</evidence>
<evidence type="ECO:0000313" key="4">
    <source>
        <dbReference type="Proteomes" id="UP000468828"/>
    </source>
</evidence>
<evidence type="ECO:0000256" key="1">
    <source>
        <dbReference type="SAM" id="MobiDB-lite"/>
    </source>
</evidence>
<reference evidence="3 5" key="2">
    <citation type="submission" date="2020-02" db="EMBL/GenBank/DDBJ databases">
        <title>The WGS of Modestobacter muralis DSM 100205.</title>
        <authorList>
            <person name="Jiang Z."/>
        </authorList>
    </citation>
    <scope>NUCLEOTIDE SEQUENCE [LARGE SCALE GENOMIC DNA]</scope>
    <source>
        <strain evidence="3 5">DSM 100205</strain>
    </source>
</reference>
<accession>A0A6P0ETZ9</accession>